<dbReference type="Pfam" id="PF13155">
    <property type="entry name" value="Toprim_2"/>
    <property type="match status" value="1"/>
</dbReference>
<dbReference type="GO" id="GO:0005737">
    <property type="term" value="C:cytoplasm"/>
    <property type="evidence" value="ECO:0007669"/>
    <property type="project" value="TreeGrafter"/>
</dbReference>
<dbReference type="PANTHER" id="PTHR30313">
    <property type="entry name" value="DNA PRIMASE"/>
    <property type="match status" value="1"/>
</dbReference>
<comment type="domain">
    <text evidence="12">Contains an N-terminal zinc-binding domain, a central core domain that contains the primase activity, and a C-terminal DnaB-binding domain.</text>
</comment>
<dbReference type="EC" id="2.7.7.101" evidence="12"/>
<evidence type="ECO:0000256" key="2">
    <source>
        <dbReference type="ARBA" id="ARBA00022515"/>
    </source>
</evidence>
<dbReference type="Gene3D" id="3.40.1360.10">
    <property type="match status" value="1"/>
</dbReference>
<dbReference type="InterPro" id="IPR019475">
    <property type="entry name" value="DNA_primase_DnaB-bd"/>
</dbReference>
<dbReference type="EMBL" id="MASJ01000001">
    <property type="protein sequence ID" value="OCS88754.1"/>
    <property type="molecule type" value="Genomic_DNA"/>
</dbReference>
<evidence type="ECO:0000256" key="12">
    <source>
        <dbReference type="HAMAP-Rule" id="MF_00974"/>
    </source>
</evidence>
<keyword evidence="5 12" id="KW-0235">DNA replication</keyword>
<keyword evidence="2 12" id="KW-0639">Primosome</keyword>
<proteinExistence type="inferred from homology"/>
<dbReference type="Gene3D" id="3.90.980.10">
    <property type="entry name" value="DNA primase, catalytic core, N-terminal domain"/>
    <property type="match status" value="1"/>
</dbReference>
<dbReference type="Pfam" id="PF01807">
    <property type="entry name" value="Zn_ribbon_DnaG"/>
    <property type="match status" value="1"/>
</dbReference>
<dbReference type="InterPro" id="IPR006295">
    <property type="entry name" value="DNA_primase_DnaG"/>
</dbReference>
<dbReference type="AlphaFoldDB" id="A0A1C0YNL0"/>
<comment type="function">
    <text evidence="12 13">RNA polymerase that catalyzes the synthesis of short RNA molecules used as primers for DNA polymerase during DNA replication.</text>
</comment>
<dbReference type="PANTHER" id="PTHR30313:SF2">
    <property type="entry name" value="DNA PRIMASE"/>
    <property type="match status" value="1"/>
</dbReference>
<keyword evidence="4 12" id="KW-0548">Nucleotidyltransferase</keyword>
<reference evidence="17 18" key="1">
    <citation type="submission" date="2016-07" db="EMBL/GenBank/DDBJ databases">
        <title>Caryophanon tenue genome sequencing.</title>
        <authorList>
            <person name="Verma A."/>
            <person name="Pal Y."/>
            <person name="Krishnamurthi S."/>
        </authorList>
    </citation>
    <scope>NUCLEOTIDE SEQUENCE [LARGE SCALE GENOMIC DNA]</scope>
    <source>
        <strain evidence="17 18">DSM 14152</strain>
    </source>
</reference>
<dbReference type="FunFam" id="3.90.580.10:FF:000001">
    <property type="entry name" value="DNA primase"/>
    <property type="match status" value="1"/>
</dbReference>
<name>A0A1C0YNL0_9BACL</name>
<dbReference type="InterPro" id="IPR034151">
    <property type="entry name" value="TOPRIM_DnaG_bac"/>
</dbReference>
<evidence type="ECO:0000256" key="1">
    <source>
        <dbReference type="ARBA" id="ARBA00022478"/>
    </source>
</evidence>
<dbReference type="InterPro" id="IPR016136">
    <property type="entry name" value="DNA_helicase_N/primase_C"/>
</dbReference>
<comment type="cofactor">
    <cofactor evidence="12 13 14">
        <name>Zn(2+)</name>
        <dbReference type="ChEBI" id="CHEBI:29105"/>
    </cofactor>
    <text evidence="12 13 14">Binds 1 zinc ion per monomer.</text>
</comment>
<keyword evidence="11 12" id="KW-0804">Transcription</keyword>
<dbReference type="GO" id="GO:0006269">
    <property type="term" value="P:DNA replication, synthesis of primer"/>
    <property type="evidence" value="ECO:0007669"/>
    <property type="project" value="UniProtKB-UniRule"/>
</dbReference>
<evidence type="ECO:0000256" key="14">
    <source>
        <dbReference type="PIRSR" id="PIRSR002811-1"/>
    </source>
</evidence>
<evidence type="ECO:0000256" key="10">
    <source>
        <dbReference type="ARBA" id="ARBA00023125"/>
    </source>
</evidence>
<dbReference type="InterPro" id="IPR030846">
    <property type="entry name" value="DnaG_bac"/>
</dbReference>
<dbReference type="Gene3D" id="3.90.580.10">
    <property type="entry name" value="Zinc finger, CHC2-type domain"/>
    <property type="match status" value="1"/>
</dbReference>
<keyword evidence="1 12" id="KW-0240">DNA-directed RNA polymerase</keyword>
<evidence type="ECO:0000256" key="9">
    <source>
        <dbReference type="ARBA" id="ARBA00022842"/>
    </source>
</evidence>
<dbReference type="InterPro" id="IPR002694">
    <property type="entry name" value="Znf_CHC2"/>
</dbReference>
<dbReference type="OrthoDB" id="9803773at2"/>
<evidence type="ECO:0000256" key="8">
    <source>
        <dbReference type="ARBA" id="ARBA00022833"/>
    </source>
</evidence>
<dbReference type="InterPro" id="IPR006171">
    <property type="entry name" value="TOPRIM_dom"/>
</dbReference>
<dbReference type="Pfam" id="PF08275">
    <property type="entry name" value="DNAG_N"/>
    <property type="match status" value="1"/>
</dbReference>
<dbReference type="GO" id="GO:1990077">
    <property type="term" value="C:primosome complex"/>
    <property type="evidence" value="ECO:0007669"/>
    <property type="project" value="UniProtKB-KW"/>
</dbReference>
<sequence>MTQKIDEQKIEEIRSSSDIVDVISDYMHLTKRGRNWFGLCPFHHEQSPSFSVSTDKQIFHCFGCGAGGNVITFVMDIEQIAFPDAVAKLGDRVGVQVEVAPKREDEEVQSPEGQRHRRMKEAHQIAAEYYHHMLLHTEDGEEALQYLEDRGFSQTLIEDYQIGYALPTWDGLTNLLTARGFDLAEVAESGLLIQREQDGSCFDRFRGRIMFPIRDESGKTIAFSGRIIEASTSEAKYMNSPESPIFHKSQVFFNLDKARASIRKQHKAIIMEGFIDVLAAVRAGIPNVIATMGTALTPQHVTKLKRLVEQVIICYDGDGAGWEAAKRAGELLQQSRIKAEVAVLPEKLDPDDYVKQHGATSFKEDIIDKPHTYIAFVKMHARRGKNFQFDNDKMQYVQEVVDLLVHNTSPLERDLYIRQLADETNLSEEAILATLRQKESDEAQRSKRQQQKEQFTPVVVTHQVKLNATDRAERRLLSHMLHNVSVVDRVQRSTIQSPFIHDVFTAVYIRLIGFYEQHDRADYQRFIEQLEDIELRKIALESAIVERDPDHGEQEVTDCLHYLNKERLRQEIEQKQQLAIEAEKMNDIMKAVTLAEEVRKLRITYTSM</sequence>
<evidence type="ECO:0000313" key="17">
    <source>
        <dbReference type="EMBL" id="OCS88754.1"/>
    </source>
</evidence>
<keyword evidence="15" id="KW-0175">Coiled coil</keyword>
<keyword evidence="7 12" id="KW-0863">Zinc-finger</keyword>
<keyword evidence="18" id="KW-1185">Reference proteome</keyword>
<protein>
    <recommendedName>
        <fullName evidence="12 13">DNA primase</fullName>
        <ecNumber evidence="12">2.7.7.101</ecNumber>
    </recommendedName>
</protein>
<dbReference type="FunFam" id="3.90.980.10:FF:000001">
    <property type="entry name" value="DNA primase"/>
    <property type="match status" value="1"/>
</dbReference>
<evidence type="ECO:0000259" key="16">
    <source>
        <dbReference type="PROSITE" id="PS50880"/>
    </source>
</evidence>
<gene>
    <name evidence="12" type="primary">dnaG</name>
    <name evidence="17" type="ORF">A6M13_01480</name>
</gene>
<dbReference type="InterPro" id="IPR050219">
    <property type="entry name" value="DnaG_primase"/>
</dbReference>
<dbReference type="GO" id="GO:0000428">
    <property type="term" value="C:DNA-directed RNA polymerase complex"/>
    <property type="evidence" value="ECO:0007669"/>
    <property type="project" value="UniProtKB-KW"/>
</dbReference>
<dbReference type="InterPro" id="IPR037068">
    <property type="entry name" value="DNA_primase_core_N_sf"/>
</dbReference>
<keyword evidence="3 12" id="KW-0808">Transferase</keyword>
<keyword evidence="6 12" id="KW-0479">Metal-binding</keyword>
<accession>A0A1C0YNL0</accession>
<dbReference type="SUPFAM" id="SSF56731">
    <property type="entry name" value="DNA primase core"/>
    <property type="match status" value="1"/>
</dbReference>
<evidence type="ECO:0000256" key="7">
    <source>
        <dbReference type="ARBA" id="ARBA00022771"/>
    </source>
</evidence>
<dbReference type="SMART" id="SM00400">
    <property type="entry name" value="ZnF_CHCC"/>
    <property type="match status" value="1"/>
</dbReference>
<keyword evidence="9" id="KW-0460">Magnesium</keyword>
<dbReference type="SUPFAM" id="SSF57783">
    <property type="entry name" value="Zinc beta-ribbon"/>
    <property type="match status" value="1"/>
</dbReference>
<dbReference type="InterPro" id="IPR036977">
    <property type="entry name" value="DNA_primase_Znf_CHC2"/>
</dbReference>
<evidence type="ECO:0000256" key="3">
    <source>
        <dbReference type="ARBA" id="ARBA00022679"/>
    </source>
</evidence>
<dbReference type="Gene3D" id="1.10.860.10">
    <property type="entry name" value="DNAb Helicase, Chain A"/>
    <property type="match status" value="1"/>
</dbReference>
<comment type="subunit">
    <text evidence="12">Monomer. Interacts with DnaB.</text>
</comment>
<dbReference type="PIRSF" id="PIRSF002811">
    <property type="entry name" value="DnaG"/>
    <property type="match status" value="1"/>
</dbReference>
<dbReference type="Proteomes" id="UP000093199">
    <property type="component" value="Unassembled WGS sequence"/>
</dbReference>
<evidence type="ECO:0000313" key="18">
    <source>
        <dbReference type="Proteomes" id="UP000093199"/>
    </source>
</evidence>
<comment type="similarity">
    <text evidence="12 13">Belongs to the DnaG primase family.</text>
</comment>
<evidence type="ECO:0000256" key="11">
    <source>
        <dbReference type="ARBA" id="ARBA00023163"/>
    </source>
</evidence>
<dbReference type="HAMAP" id="MF_00974">
    <property type="entry name" value="DNA_primase_DnaG"/>
    <property type="match status" value="1"/>
</dbReference>
<evidence type="ECO:0000256" key="13">
    <source>
        <dbReference type="PIRNR" id="PIRNR002811"/>
    </source>
</evidence>
<keyword evidence="10 12" id="KW-0238">DNA-binding</keyword>
<dbReference type="STRING" id="33978.A6M13_01480"/>
<evidence type="ECO:0000256" key="5">
    <source>
        <dbReference type="ARBA" id="ARBA00022705"/>
    </source>
</evidence>
<dbReference type="SMART" id="SM00493">
    <property type="entry name" value="TOPRIM"/>
    <property type="match status" value="1"/>
</dbReference>
<keyword evidence="8 12" id="KW-0862">Zinc</keyword>
<dbReference type="Pfam" id="PF10410">
    <property type="entry name" value="DnaB_bind"/>
    <property type="match status" value="1"/>
</dbReference>
<dbReference type="InterPro" id="IPR013264">
    <property type="entry name" value="DNAG_N"/>
</dbReference>
<feature type="domain" description="Toprim" evidence="16">
    <location>
        <begin position="266"/>
        <end position="347"/>
    </location>
</feature>
<evidence type="ECO:0000256" key="4">
    <source>
        <dbReference type="ARBA" id="ARBA00022695"/>
    </source>
</evidence>
<dbReference type="GO" id="GO:0003899">
    <property type="term" value="F:DNA-directed RNA polymerase activity"/>
    <property type="evidence" value="ECO:0007669"/>
    <property type="project" value="UniProtKB-UniRule"/>
</dbReference>
<dbReference type="GO" id="GO:0003677">
    <property type="term" value="F:DNA binding"/>
    <property type="evidence" value="ECO:0007669"/>
    <property type="project" value="UniProtKB-KW"/>
</dbReference>
<evidence type="ECO:0000256" key="6">
    <source>
        <dbReference type="ARBA" id="ARBA00022723"/>
    </source>
</evidence>
<dbReference type="CDD" id="cd03364">
    <property type="entry name" value="TOPRIM_DnaG_primases"/>
    <property type="match status" value="1"/>
</dbReference>
<comment type="caution">
    <text evidence="17">The sequence shown here is derived from an EMBL/GenBank/DDBJ whole genome shotgun (WGS) entry which is preliminary data.</text>
</comment>
<evidence type="ECO:0000256" key="15">
    <source>
        <dbReference type="SAM" id="Coils"/>
    </source>
</evidence>
<feature type="coiled-coil region" evidence="15">
    <location>
        <begin position="523"/>
        <end position="588"/>
    </location>
</feature>
<feature type="zinc finger region" description="CHC2-type" evidence="12 14">
    <location>
        <begin position="40"/>
        <end position="64"/>
    </location>
</feature>
<dbReference type="GO" id="GO:0008270">
    <property type="term" value="F:zinc ion binding"/>
    <property type="evidence" value="ECO:0007669"/>
    <property type="project" value="UniProtKB-UniRule"/>
</dbReference>
<organism evidence="17 18">
    <name type="scientific">Caryophanon tenue</name>
    <dbReference type="NCBI Taxonomy" id="33978"/>
    <lineage>
        <taxon>Bacteria</taxon>
        <taxon>Bacillati</taxon>
        <taxon>Bacillota</taxon>
        <taxon>Bacilli</taxon>
        <taxon>Bacillales</taxon>
        <taxon>Caryophanaceae</taxon>
        <taxon>Caryophanon</taxon>
    </lineage>
</organism>
<dbReference type="NCBIfam" id="TIGR01391">
    <property type="entry name" value="dnaG"/>
    <property type="match status" value="1"/>
</dbReference>
<dbReference type="PROSITE" id="PS50880">
    <property type="entry name" value="TOPRIM"/>
    <property type="match status" value="1"/>
</dbReference>
<comment type="catalytic activity">
    <reaction evidence="12">
        <text>ssDNA + n NTP = ssDNA/pppN(pN)n-1 hybrid + (n-1) diphosphate.</text>
        <dbReference type="EC" id="2.7.7.101"/>
    </reaction>
</comment>